<dbReference type="PANTHER" id="PTHR38563">
    <property type="entry name" value="FL(2)D-ASSOCIATED COMPLEX COMPONENT"/>
    <property type="match status" value="1"/>
</dbReference>
<dbReference type="GO" id="GO:0016556">
    <property type="term" value="P:mRNA modification"/>
    <property type="evidence" value="ECO:0007669"/>
    <property type="project" value="InterPro"/>
</dbReference>
<feature type="compositionally biased region" description="Basic residues" evidence="1">
    <location>
        <begin position="109"/>
        <end position="120"/>
    </location>
</feature>
<protein>
    <submittedName>
        <fullName evidence="2">Uncharacterized protein</fullName>
    </submittedName>
</protein>
<dbReference type="AlphaFoldDB" id="H2YKA0"/>
<feature type="compositionally biased region" description="Basic and acidic residues" evidence="1">
    <location>
        <begin position="78"/>
        <end position="98"/>
    </location>
</feature>
<dbReference type="Proteomes" id="UP000007875">
    <property type="component" value="Unassembled WGS sequence"/>
</dbReference>
<organism evidence="2 3">
    <name type="scientific">Ciona savignyi</name>
    <name type="common">Pacific transparent sea squirt</name>
    <dbReference type="NCBI Taxonomy" id="51511"/>
    <lineage>
        <taxon>Eukaryota</taxon>
        <taxon>Metazoa</taxon>
        <taxon>Chordata</taxon>
        <taxon>Tunicata</taxon>
        <taxon>Ascidiacea</taxon>
        <taxon>Phlebobranchia</taxon>
        <taxon>Cionidae</taxon>
        <taxon>Ciona</taxon>
    </lineage>
</organism>
<dbReference type="GO" id="GO:0036396">
    <property type="term" value="C:RNA N6-methyladenosine methyltransferase complex"/>
    <property type="evidence" value="ECO:0007669"/>
    <property type="project" value="InterPro"/>
</dbReference>
<keyword evidence="3" id="KW-1185">Reference proteome</keyword>
<dbReference type="STRING" id="51511.ENSCSAVP00000005752"/>
<reference evidence="3" key="1">
    <citation type="submission" date="2003-08" db="EMBL/GenBank/DDBJ databases">
        <authorList>
            <person name="Birren B."/>
            <person name="Nusbaum C."/>
            <person name="Abebe A."/>
            <person name="Abouelleil A."/>
            <person name="Adekoya E."/>
            <person name="Ait-zahra M."/>
            <person name="Allen N."/>
            <person name="Allen T."/>
            <person name="An P."/>
            <person name="Anderson M."/>
            <person name="Anderson S."/>
            <person name="Arachchi H."/>
            <person name="Armbruster J."/>
            <person name="Bachantsang P."/>
            <person name="Baldwin J."/>
            <person name="Barry A."/>
            <person name="Bayul T."/>
            <person name="Blitshsteyn B."/>
            <person name="Bloom T."/>
            <person name="Blye J."/>
            <person name="Boguslavskiy L."/>
            <person name="Borowsky M."/>
            <person name="Boukhgalter B."/>
            <person name="Brunache A."/>
            <person name="Butler J."/>
            <person name="Calixte N."/>
            <person name="Calvo S."/>
            <person name="Camarata J."/>
            <person name="Campo K."/>
            <person name="Chang J."/>
            <person name="Cheshatsang Y."/>
            <person name="Citroen M."/>
            <person name="Collymore A."/>
            <person name="Considine T."/>
            <person name="Cook A."/>
            <person name="Cooke P."/>
            <person name="Corum B."/>
            <person name="Cuomo C."/>
            <person name="David R."/>
            <person name="Dawoe T."/>
            <person name="Degray S."/>
            <person name="Dodge S."/>
            <person name="Dooley K."/>
            <person name="Dorje P."/>
            <person name="Dorjee K."/>
            <person name="Dorris L."/>
            <person name="Duffey N."/>
            <person name="Dupes A."/>
            <person name="Elkins T."/>
            <person name="Engels R."/>
            <person name="Erickson J."/>
            <person name="Farina A."/>
            <person name="Faro S."/>
            <person name="Ferreira P."/>
            <person name="Fischer H."/>
            <person name="Fitzgerald M."/>
            <person name="Foley K."/>
            <person name="Gage D."/>
            <person name="Galagan J."/>
            <person name="Gearin G."/>
            <person name="Gnerre S."/>
            <person name="Gnirke A."/>
            <person name="Goyette A."/>
            <person name="Graham J."/>
            <person name="Grandbois E."/>
            <person name="Gyaltsen K."/>
            <person name="Hafez N."/>
            <person name="Hagopian D."/>
            <person name="Hagos B."/>
            <person name="Hall J."/>
            <person name="Hatcher B."/>
            <person name="Heller A."/>
            <person name="Higgins H."/>
            <person name="Honan T."/>
            <person name="Horn A."/>
            <person name="Houde N."/>
            <person name="Hughes L."/>
            <person name="Hulme W."/>
            <person name="Husby E."/>
            <person name="Iliev I."/>
            <person name="Jaffe D."/>
            <person name="Jones C."/>
            <person name="Kamal M."/>
            <person name="Kamat A."/>
            <person name="Kamvysselis M."/>
            <person name="Karlsson E."/>
            <person name="Kells C."/>
            <person name="Kieu A."/>
            <person name="Kisner P."/>
            <person name="Kodira C."/>
            <person name="Kulbokas E."/>
            <person name="Labutti K."/>
            <person name="Lama D."/>
            <person name="Landers T."/>
            <person name="Leger J."/>
            <person name="Levine S."/>
            <person name="Lewis D."/>
            <person name="Lewis T."/>
            <person name="Lindblad-toh K."/>
            <person name="Liu X."/>
            <person name="Lokyitsang T."/>
            <person name="Lokyitsang Y."/>
            <person name="Lucien O."/>
            <person name="Lui A."/>
            <person name="Ma L.J."/>
            <person name="Mabbitt R."/>
            <person name="Macdonald J."/>
            <person name="Maclean C."/>
            <person name="Major J."/>
            <person name="Manning J."/>
            <person name="Marabella R."/>
            <person name="Maru K."/>
            <person name="Matthews C."/>
            <person name="Mauceli E."/>
            <person name="Mccarthy M."/>
            <person name="Mcdonough S."/>
            <person name="Mcghee T."/>
            <person name="Meldrim J."/>
            <person name="Meneus L."/>
            <person name="Mesirov J."/>
            <person name="Mihalev A."/>
            <person name="Mihova T."/>
            <person name="Mikkelsen T."/>
            <person name="Mlenga V."/>
            <person name="Moru K."/>
            <person name="Mozes J."/>
            <person name="Mulrain L."/>
            <person name="Munson G."/>
            <person name="Naylor J."/>
            <person name="Newes C."/>
            <person name="Nguyen C."/>
            <person name="Nguyen N."/>
            <person name="Nguyen T."/>
            <person name="Nicol R."/>
            <person name="Nielsen C."/>
            <person name="Nizzari M."/>
            <person name="Norbu C."/>
            <person name="Norbu N."/>
            <person name="O'donnell P."/>
            <person name="Okoawo O."/>
            <person name="O'leary S."/>
            <person name="Omotosho B."/>
            <person name="O'neill K."/>
            <person name="Osman S."/>
            <person name="Parker S."/>
            <person name="Perrin D."/>
            <person name="Phunkhang P."/>
            <person name="Piqani B."/>
            <person name="Purcell S."/>
            <person name="Rachupka T."/>
            <person name="Ramasamy U."/>
            <person name="Rameau R."/>
            <person name="Ray V."/>
            <person name="Raymond C."/>
            <person name="Retta R."/>
            <person name="Richardson S."/>
            <person name="Rise C."/>
            <person name="Rodriguez J."/>
            <person name="Rogers J."/>
            <person name="Rogov P."/>
            <person name="Rutman M."/>
            <person name="Schupbach R."/>
            <person name="Seaman C."/>
            <person name="Settipalli S."/>
            <person name="Sharpe T."/>
            <person name="Sheridan J."/>
            <person name="Sherpa N."/>
            <person name="Shi J."/>
            <person name="Smirnov S."/>
            <person name="Smith C."/>
            <person name="Sougnez C."/>
            <person name="Spencer B."/>
            <person name="Stalker J."/>
            <person name="Stange-thomann N."/>
            <person name="Stavropoulos S."/>
            <person name="Stetson K."/>
            <person name="Stone C."/>
            <person name="Stone S."/>
            <person name="Stubbs M."/>
            <person name="Talamas J."/>
            <person name="Tchuinga P."/>
            <person name="Tenzing P."/>
            <person name="Tesfaye S."/>
            <person name="Theodore J."/>
            <person name="Thoulutsang Y."/>
            <person name="Topham K."/>
            <person name="Towey S."/>
            <person name="Tsamla T."/>
            <person name="Tsomo N."/>
            <person name="Vallee D."/>
            <person name="Vassiliev H."/>
            <person name="Venkataraman V."/>
            <person name="Vinson J."/>
            <person name="Vo A."/>
            <person name="Wade C."/>
            <person name="Wang S."/>
            <person name="Wangchuk T."/>
            <person name="Wangdi T."/>
            <person name="Whittaker C."/>
            <person name="Wilkinson J."/>
            <person name="Wu Y."/>
            <person name="Wyman D."/>
            <person name="Yadav S."/>
            <person name="Yang S."/>
            <person name="Yang X."/>
            <person name="Yeager S."/>
            <person name="Yee E."/>
            <person name="Young G."/>
            <person name="Zainoun J."/>
            <person name="Zembeck L."/>
            <person name="Zimmer A."/>
            <person name="Zody M."/>
            <person name="Lander E."/>
        </authorList>
    </citation>
    <scope>NUCLEOTIDE SEQUENCE [LARGE SCALE GENOMIC DNA]</scope>
</reference>
<evidence type="ECO:0000256" key="1">
    <source>
        <dbReference type="SAM" id="MobiDB-lite"/>
    </source>
</evidence>
<evidence type="ECO:0000313" key="2">
    <source>
        <dbReference type="Ensembl" id="ENSCSAVP00000005752.1"/>
    </source>
</evidence>
<dbReference type="InParanoid" id="H2YKA0"/>
<dbReference type="HOGENOM" id="CLU_888403_0_0_1"/>
<dbReference type="GeneTree" id="ENSGT00940000170548"/>
<reference evidence="2" key="3">
    <citation type="submission" date="2025-09" db="UniProtKB">
        <authorList>
            <consortium name="Ensembl"/>
        </authorList>
    </citation>
    <scope>IDENTIFICATION</scope>
</reference>
<feature type="compositionally biased region" description="Basic and acidic residues" evidence="1">
    <location>
        <begin position="1"/>
        <end position="48"/>
    </location>
</feature>
<feature type="compositionally biased region" description="Basic and acidic residues" evidence="1">
    <location>
        <begin position="123"/>
        <end position="165"/>
    </location>
</feature>
<dbReference type="eggNOG" id="KOG1874">
    <property type="taxonomic scope" value="Eukaryota"/>
</dbReference>
<dbReference type="PANTHER" id="PTHR38563:SF1">
    <property type="entry name" value="FL(2)D-ASSOCIATED COMPLEX COMPONENT"/>
    <property type="match status" value="1"/>
</dbReference>
<reference evidence="2" key="2">
    <citation type="submission" date="2025-08" db="UniProtKB">
        <authorList>
            <consortium name="Ensembl"/>
        </authorList>
    </citation>
    <scope>IDENTIFICATION</scope>
</reference>
<evidence type="ECO:0000313" key="3">
    <source>
        <dbReference type="Proteomes" id="UP000007875"/>
    </source>
</evidence>
<feature type="region of interest" description="Disordered" evidence="1">
    <location>
        <begin position="1"/>
        <end position="186"/>
    </location>
</feature>
<dbReference type="InterPro" id="IPR040427">
    <property type="entry name" value="Flacc"/>
</dbReference>
<accession>H2YKA0</accession>
<name>H2YKA0_CIOSA</name>
<dbReference type="Ensembl" id="ENSCSAVT00000005827.1">
    <property type="protein sequence ID" value="ENSCSAVP00000005752.1"/>
    <property type="gene ID" value="ENSCSAVG00000003428.1"/>
</dbReference>
<proteinExistence type="predicted"/>
<sequence>MYDSSKERPPHLAKVLRRDRSSSESKRSDKPVRREEYPATHSRAEESTRQSVNELIDRTRNYSSGRNMDAKGASPSSQRDEIMRTKHGRLTHDRERSRASSKSRSSTRSPRRSRHSHHSIHQSSDREKSDRKSSKPRSSKDSKPNKSKEEKKKKKEEPTKPKAADVLEVDWPSLSPEKEITEPEPDSILNRFTPCNVLLDMGVSPSLLPAHLLEKVKTLCNENNQHANKKLVTTHELGALNRNESLRHSSWQAAFKARFPRLTSYEDAKFRRLALNRTQDPIPSTLPPAVINAKSYAASIKHYISKTKPIEVQ</sequence>